<evidence type="ECO:0000313" key="5">
    <source>
        <dbReference type="Proteomes" id="UP000076205"/>
    </source>
</evidence>
<dbReference type="GO" id="GO:0043709">
    <property type="term" value="P:cell adhesion involved in single-species biofilm formation"/>
    <property type="evidence" value="ECO:0007669"/>
    <property type="project" value="TreeGrafter"/>
</dbReference>
<accession>A0A156GKF5</accession>
<gene>
    <name evidence="3" type="primary">fimF_2</name>
    <name evidence="4" type="ORF">B9Q30_15680</name>
    <name evidence="3" type="ORF">SAMEA2273352_03324</name>
</gene>
<sequence>MTILNRLFICCALLLSGKTLAHDGTVYITGVVKGKTCIVSPGSEQLVVEMHDVAARQLAGQKNETPYEPFTINLEACGAGLSAVSTHFEGTPDGNNSDLLALTGGPDYATGVAIGLYNPDKSLIAMGDESLPFALSNDQTTLALHFYARYLAVTNAVTPGVANAAATFVLTYA</sequence>
<comment type="caution">
    <text evidence="4">The sequence shown here is derived from an EMBL/GenBank/DDBJ whole genome shotgun (WGS) entry which is preliminary data.</text>
</comment>
<dbReference type="Proteomes" id="UP000229974">
    <property type="component" value="Unassembled WGS sequence"/>
</dbReference>
<name>A0A156GKF5_9ENTR</name>
<feature type="domain" description="Fimbrial-type adhesion" evidence="2">
    <location>
        <begin position="27"/>
        <end position="172"/>
    </location>
</feature>
<proteinExistence type="predicted"/>
<evidence type="ECO:0000313" key="6">
    <source>
        <dbReference type="Proteomes" id="UP000229974"/>
    </source>
</evidence>
<evidence type="ECO:0000256" key="1">
    <source>
        <dbReference type="SAM" id="SignalP"/>
    </source>
</evidence>
<dbReference type="RefSeq" id="WP_017692635.1">
    <property type="nucleotide sequence ID" value="NZ_BPUF01000002.1"/>
</dbReference>
<accession>A0A2J0PZ66</accession>
<organism evidence="4 6">
    <name type="scientific">Enterobacter hormaechei</name>
    <dbReference type="NCBI Taxonomy" id="158836"/>
    <lineage>
        <taxon>Bacteria</taxon>
        <taxon>Pseudomonadati</taxon>
        <taxon>Pseudomonadota</taxon>
        <taxon>Gammaproteobacteria</taxon>
        <taxon>Enterobacterales</taxon>
        <taxon>Enterobacteriaceae</taxon>
        <taxon>Enterobacter</taxon>
        <taxon>Enterobacter cloacae complex</taxon>
    </lineage>
</organism>
<dbReference type="OrthoDB" id="6522787at2"/>
<reference evidence="4 6" key="2">
    <citation type="journal article" date="2017" name="J. Antimicrob. Chemother.">
        <title>Characterization of the population structure, drug resistance mechanisms and plasmids of the community-associated Enterobacter cloacae complex in China.</title>
        <authorList>
            <person name="Zhou K."/>
            <person name="Yu W."/>
            <person name="Cao X."/>
            <person name="Shen P."/>
            <person name="Lu H."/>
            <person name="Luo Q."/>
            <person name="Rossen J.W.A."/>
            <person name="Xiao Y."/>
        </authorList>
    </citation>
    <scope>NUCLEOTIDE SEQUENCE [LARGE SCALE GENOMIC DNA]</scope>
    <source>
        <strain evidence="4 6">ECC904</strain>
    </source>
</reference>
<evidence type="ECO:0000259" key="2">
    <source>
        <dbReference type="Pfam" id="PF00419"/>
    </source>
</evidence>
<dbReference type="PANTHER" id="PTHR33420:SF25">
    <property type="entry name" value="PROTEIN FIMF"/>
    <property type="match status" value="1"/>
</dbReference>
<dbReference type="Pfam" id="PF00419">
    <property type="entry name" value="Fimbrial"/>
    <property type="match status" value="1"/>
</dbReference>
<dbReference type="KEGG" id="ehm:AB284_05885"/>
<dbReference type="Gene3D" id="2.60.40.1090">
    <property type="entry name" value="Fimbrial-type adhesion domain"/>
    <property type="match status" value="1"/>
</dbReference>
<reference evidence="3 5" key="1">
    <citation type="submission" date="2016-03" db="EMBL/GenBank/DDBJ databases">
        <authorList>
            <consortium name="Pathogen Informatics"/>
        </authorList>
    </citation>
    <scope>NUCLEOTIDE SEQUENCE [LARGE SCALE GENOMIC DNA]</scope>
    <source>
        <strain evidence="3">E1424</strain>
        <strain evidence="5">e1424</strain>
    </source>
</reference>
<dbReference type="EMBL" id="FJYW01000007">
    <property type="protein sequence ID" value="CZX75781.1"/>
    <property type="molecule type" value="Genomic_DNA"/>
</dbReference>
<feature type="chain" id="PRO_5014532387" evidence="1">
    <location>
        <begin position="22"/>
        <end position="173"/>
    </location>
</feature>
<dbReference type="InterPro" id="IPR050263">
    <property type="entry name" value="Bact_Fimbrial_Adh_Pro"/>
</dbReference>
<evidence type="ECO:0000313" key="4">
    <source>
        <dbReference type="EMBL" id="PJD84576.1"/>
    </source>
</evidence>
<dbReference type="Proteomes" id="UP000076205">
    <property type="component" value="Unassembled WGS sequence"/>
</dbReference>
<dbReference type="PANTHER" id="PTHR33420">
    <property type="entry name" value="FIMBRIAL SUBUNIT ELFA-RELATED"/>
    <property type="match status" value="1"/>
</dbReference>
<feature type="signal peptide" evidence="1">
    <location>
        <begin position="1"/>
        <end position="21"/>
    </location>
</feature>
<protein>
    <submittedName>
        <fullName evidence="4">Fimbrial protein</fullName>
    </submittedName>
    <submittedName>
        <fullName evidence="3">P pilus assembly protein, pilin FimA</fullName>
    </submittedName>
</protein>
<dbReference type="InterPro" id="IPR036937">
    <property type="entry name" value="Adhesion_dom_fimbrial_sf"/>
</dbReference>
<dbReference type="SUPFAM" id="SSF49401">
    <property type="entry name" value="Bacterial adhesins"/>
    <property type="match status" value="1"/>
</dbReference>
<dbReference type="GO" id="GO:0009289">
    <property type="term" value="C:pilus"/>
    <property type="evidence" value="ECO:0007669"/>
    <property type="project" value="InterPro"/>
</dbReference>
<dbReference type="InterPro" id="IPR000259">
    <property type="entry name" value="Adhesion_dom_fimbrial"/>
</dbReference>
<evidence type="ECO:0000313" key="3">
    <source>
        <dbReference type="EMBL" id="CZX75781.1"/>
    </source>
</evidence>
<dbReference type="AlphaFoldDB" id="A0A156GKF5"/>
<dbReference type="EMBL" id="NEEW01000006">
    <property type="protein sequence ID" value="PJD84576.1"/>
    <property type="molecule type" value="Genomic_DNA"/>
</dbReference>
<keyword evidence="1" id="KW-0732">Signal</keyword>
<dbReference type="InterPro" id="IPR008966">
    <property type="entry name" value="Adhesion_dom_sf"/>
</dbReference>